<dbReference type="SUPFAM" id="SSF50814">
    <property type="entry name" value="Lipocalins"/>
    <property type="match status" value="1"/>
</dbReference>
<organism evidence="1 2">
    <name type="scientific">Brevibacillus fulvus</name>
    <dbReference type="NCBI Taxonomy" id="1125967"/>
    <lineage>
        <taxon>Bacteria</taxon>
        <taxon>Bacillati</taxon>
        <taxon>Bacillota</taxon>
        <taxon>Bacilli</taxon>
        <taxon>Bacillales</taxon>
        <taxon>Paenibacillaceae</taxon>
        <taxon>Brevibacillus</taxon>
    </lineage>
</organism>
<dbReference type="EMBL" id="JAFBEB010000005">
    <property type="protein sequence ID" value="MBM7590218.1"/>
    <property type="molecule type" value="Genomic_DNA"/>
</dbReference>
<reference evidence="1" key="1">
    <citation type="submission" date="2021-01" db="EMBL/GenBank/DDBJ databases">
        <title>Genomic Encyclopedia of Type Strains, Phase IV (KMG-IV): sequencing the most valuable type-strain genomes for metagenomic binning, comparative biology and taxonomic classification.</title>
        <authorList>
            <person name="Goeker M."/>
        </authorList>
    </citation>
    <scope>NUCLEOTIDE SEQUENCE</scope>
    <source>
        <strain evidence="1">DSM 25523</strain>
    </source>
</reference>
<dbReference type="InterPro" id="IPR012674">
    <property type="entry name" value="Calycin"/>
</dbReference>
<comment type="caution">
    <text evidence="1">The sequence shown here is derived from an EMBL/GenBank/DDBJ whole genome shotgun (WGS) entry which is preliminary data.</text>
</comment>
<accession>A0A938XZ04</accession>
<evidence type="ECO:0000313" key="1">
    <source>
        <dbReference type="EMBL" id="MBM7590218.1"/>
    </source>
</evidence>
<dbReference type="Proteomes" id="UP000717624">
    <property type="component" value="Unassembled WGS sequence"/>
</dbReference>
<keyword evidence="2" id="KW-1185">Reference proteome</keyword>
<dbReference type="RefSeq" id="WP_204517975.1">
    <property type="nucleotide sequence ID" value="NZ_BAABIN010000020.1"/>
</dbReference>
<evidence type="ECO:0000313" key="2">
    <source>
        <dbReference type="Proteomes" id="UP000717624"/>
    </source>
</evidence>
<name>A0A938XZ04_9BACL</name>
<protein>
    <submittedName>
        <fullName evidence="1">Uncharacterized beta-barrel protein YwiB (DUF1934 family)</fullName>
    </submittedName>
</protein>
<proteinExistence type="predicted"/>
<sequence>MQDVQIQLAVTHQANGQTEQTRYSYQGRGTKKENGWYFSYPESLEGVGTIQTVLKVGEADVTLLRQGKLQMKQLFAKGKTSETIYNSPMGPLTMETHTRKVKIKREADRPAQLLLAYQVWLNGQYAGDYELHLLFQWQ</sequence>
<gene>
    <name evidence="1" type="ORF">JOD01_001822</name>
</gene>
<dbReference type="Pfam" id="PF09148">
    <property type="entry name" value="DUF1934"/>
    <property type="match status" value="1"/>
</dbReference>
<dbReference type="AlphaFoldDB" id="A0A938XZ04"/>
<dbReference type="InterPro" id="IPR015231">
    <property type="entry name" value="DUF1934"/>
</dbReference>
<dbReference type="Gene3D" id="2.40.128.20">
    <property type="match status" value="1"/>
</dbReference>